<evidence type="ECO:0000313" key="3">
    <source>
        <dbReference type="Proteomes" id="UP001580346"/>
    </source>
</evidence>
<dbReference type="Proteomes" id="UP001580346">
    <property type="component" value="Unassembled WGS sequence"/>
</dbReference>
<dbReference type="RefSeq" id="WP_375357677.1">
    <property type="nucleotide sequence ID" value="NZ_JBHHMI010000030.1"/>
</dbReference>
<evidence type="ECO:0000259" key="1">
    <source>
        <dbReference type="PROSITE" id="PS50905"/>
    </source>
</evidence>
<comment type="caution">
    <text evidence="2">The sequence shown here is derived from an EMBL/GenBank/DDBJ whole genome shotgun (WGS) entry which is preliminary data.</text>
</comment>
<feature type="domain" description="Ferritin-like diiron" evidence="1">
    <location>
        <begin position="1"/>
        <end position="60"/>
    </location>
</feature>
<protein>
    <recommendedName>
        <fullName evidence="1">Ferritin-like diiron domain-containing protein</fullName>
    </recommendedName>
</protein>
<dbReference type="EMBL" id="JBHHMI010000030">
    <property type="protein sequence ID" value="MFB5269407.1"/>
    <property type="molecule type" value="Genomic_DNA"/>
</dbReference>
<evidence type="ECO:0000313" key="2">
    <source>
        <dbReference type="EMBL" id="MFB5269407.1"/>
    </source>
</evidence>
<proteinExistence type="predicted"/>
<dbReference type="PROSITE" id="PS50905">
    <property type="entry name" value="FERRITIN_LIKE"/>
    <property type="match status" value="1"/>
</dbReference>
<dbReference type="InterPro" id="IPR009040">
    <property type="entry name" value="Ferritin-like_diiron"/>
</dbReference>
<gene>
    <name evidence="2" type="ORF">ACE41H_21860</name>
</gene>
<organism evidence="2 3">
    <name type="scientific">Paenibacillus enshidis</name>
    <dbReference type="NCBI Taxonomy" id="1458439"/>
    <lineage>
        <taxon>Bacteria</taxon>
        <taxon>Bacillati</taxon>
        <taxon>Bacillota</taxon>
        <taxon>Bacilli</taxon>
        <taxon>Bacillales</taxon>
        <taxon>Paenibacillaceae</taxon>
        <taxon>Paenibacillus</taxon>
    </lineage>
</organism>
<name>A0ABV5AYV6_9BACL</name>
<reference evidence="2 3" key="1">
    <citation type="submission" date="2024-09" db="EMBL/GenBank/DDBJ databases">
        <title>Paenibacillus zeirhizospherea sp. nov., isolated from surface of the maize (Zea mays) roots in a horticulture field, Hungary.</title>
        <authorList>
            <person name="Marton D."/>
            <person name="Farkas M."/>
            <person name="Bedics A."/>
            <person name="Toth E."/>
            <person name="Tancsics A."/>
            <person name="Boka K."/>
            <person name="Maroti G."/>
            <person name="Kriszt B."/>
            <person name="Cserhati M."/>
        </authorList>
    </citation>
    <scope>NUCLEOTIDE SEQUENCE [LARGE SCALE GENOMIC DNA]</scope>
    <source>
        <strain evidence="2 3">KCTC 33519</strain>
    </source>
</reference>
<accession>A0ABV5AYV6</accession>
<keyword evidence="3" id="KW-1185">Reference proteome</keyword>
<sequence>MQTLEKIAEALHTEVTVTFGSKQAAAEIEEKWLEEIAQLLRGRTVQEQERAYRVLRELLI</sequence>